<dbReference type="InterPro" id="IPR051404">
    <property type="entry name" value="TA_system_antitoxin"/>
</dbReference>
<dbReference type="SUPFAM" id="SSF143100">
    <property type="entry name" value="TTHA1013/TTHA0281-like"/>
    <property type="match status" value="1"/>
</dbReference>
<organism evidence="1 2">
    <name type="scientific">Chamaesiphon polymorphus CCALA 037</name>
    <dbReference type="NCBI Taxonomy" id="2107692"/>
    <lineage>
        <taxon>Bacteria</taxon>
        <taxon>Bacillati</taxon>
        <taxon>Cyanobacteriota</taxon>
        <taxon>Cyanophyceae</taxon>
        <taxon>Gomontiellales</taxon>
        <taxon>Chamaesiphonaceae</taxon>
        <taxon>Chamaesiphon</taxon>
    </lineage>
</organism>
<sequence length="71" mass="8385">MNRKYTMVIQWSEEDNLYLVHLPEFPWQKFVTHGRTYQEAAQNGQEALDGLIEVMQDNNQPLPEPKSFSFV</sequence>
<name>A0A2T1GL28_9CYAN</name>
<dbReference type="InterPro" id="IPR035069">
    <property type="entry name" value="TTHA1013/TTHA0281-like"/>
</dbReference>
<evidence type="ECO:0000313" key="1">
    <source>
        <dbReference type="EMBL" id="PSB58560.1"/>
    </source>
</evidence>
<keyword evidence="2" id="KW-1185">Reference proteome</keyword>
<dbReference type="PANTHER" id="PTHR34504:SF2">
    <property type="entry name" value="UPF0150 PROTEIN SSL0259"/>
    <property type="match status" value="1"/>
</dbReference>
<dbReference type="Gene3D" id="3.30.160.250">
    <property type="match status" value="1"/>
</dbReference>
<protein>
    <submittedName>
        <fullName evidence="1">Uncharacterized protein</fullName>
    </submittedName>
</protein>
<accession>A0A2T1GL28</accession>
<dbReference type="AlphaFoldDB" id="A0A2T1GL28"/>
<proteinExistence type="predicted"/>
<gene>
    <name evidence="1" type="ORF">C7B77_04355</name>
</gene>
<evidence type="ECO:0000313" key="2">
    <source>
        <dbReference type="Proteomes" id="UP000238937"/>
    </source>
</evidence>
<dbReference type="OrthoDB" id="3436513at2"/>
<dbReference type="RefSeq" id="WP_106300687.1">
    <property type="nucleotide sequence ID" value="NZ_PVWO01000031.1"/>
</dbReference>
<dbReference type="PANTHER" id="PTHR34504">
    <property type="entry name" value="ANTITOXIN HICB"/>
    <property type="match status" value="1"/>
</dbReference>
<dbReference type="Proteomes" id="UP000238937">
    <property type="component" value="Unassembled WGS sequence"/>
</dbReference>
<comment type="caution">
    <text evidence="1">The sequence shown here is derived from an EMBL/GenBank/DDBJ whole genome shotgun (WGS) entry which is preliminary data.</text>
</comment>
<dbReference type="EMBL" id="PVWO01000031">
    <property type="protein sequence ID" value="PSB58560.1"/>
    <property type="molecule type" value="Genomic_DNA"/>
</dbReference>
<reference evidence="1 2" key="1">
    <citation type="submission" date="2018-03" db="EMBL/GenBank/DDBJ databases">
        <title>The ancient ancestry and fast evolution of plastids.</title>
        <authorList>
            <person name="Moore K.R."/>
            <person name="Magnabosco C."/>
            <person name="Momper L."/>
            <person name="Gold D.A."/>
            <person name="Bosak T."/>
            <person name="Fournier G.P."/>
        </authorList>
    </citation>
    <scope>NUCLEOTIDE SEQUENCE [LARGE SCALE GENOMIC DNA]</scope>
    <source>
        <strain evidence="1 2">CCALA 037</strain>
    </source>
</reference>